<reference evidence="1 2" key="1">
    <citation type="journal article" date="2019" name="Sci. Rep.">
        <title>Orb-weaving spider Araneus ventricosus genome elucidates the spidroin gene catalogue.</title>
        <authorList>
            <person name="Kono N."/>
            <person name="Nakamura H."/>
            <person name="Ohtoshi R."/>
            <person name="Moran D.A.P."/>
            <person name="Shinohara A."/>
            <person name="Yoshida Y."/>
            <person name="Fujiwara M."/>
            <person name="Mori M."/>
            <person name="Tomita M."/>
            <person name="Arakawa K."/>
        </authorList>
    </citation>
    <scope>NUCLEOTIDE SEQUENCE [LARGE SCALE GENOMIC DNA]</scope>
</reference>
<keyword evidence="2" id="KW-1185">Reference proteome</keyword>
<gene>
    <name evidence="1" type="ORF">AVEN_75646_1</name>
</gene>
<comment type="caution">
    <text evidence="1">The sequence shown here is derived from an EMBL/GenBank/DDBJ whole genome shotgun (WGS) entry which is preliminary data.</text>
</comment>
<protein>
    <submittedName>
        <fullName evidence="1">Uncharacterized protein</fullName>
    </submittedName>
</protein>
<evidence type="ECO:0000313" key="2">
    <source>
        <dbReference type="Proteomes" id="UP000499080"/>
    </source>
</evidence>
<sequence>MFHLLITLFQNKCQHSHAPRSNDSIVCSIIKTGAASLAVPLPEREASIPVAILDVPAADGSHVTGTVDTCDVNGTVGKRSVKRGLRAVPTPIRPTPLFKNCLFRYNDEKTNKNWGLSLKRLAKEGNKWI</sequence>
<proteinExistence type="predicted"/>
<accession>A0A4Y2D6T9</accession>
<dbReference type="AlphaFoldDB" id="A0A4Y2D6T9"/>
<dbReference type="EMBL" id="BGPR01000303">
    <property type="protein sequence ID" value="GBM11688.1"/>
    <property type="molecule type" value="Genomic_DNA"/>
</dbReference>
<evidence type="ECO:0000313" key="1">
    <source>
        <dbReference type="EMBL" id="GBM11688.1"/>
    </source>
</evidence>
<organism evidence="1 2">
    <name type="scientific">Araneus ventricosus</name>
    <name type="common">Orbweaver spider</name>
    <name type="synonym">Epeira ventricosa</name>
    <dbReference type="NCBI Taxonomy" id="182803"/>
    <lineage>
        <taxon>Eukaryota</taxon>
        <taxon>Metazoa</taxon>
        <taxon>Ecdysozoa</taxon>
        <taxon>Arthropoda</taxon>
        <taxon>Chelicerata</taxon>
        <taxon>Arachnida</taxon>
        <taxon>Araneae</taxon>
        <taxon>Araneomorphae</taxon>
        <taxon>Entelegynae</taxon>
        <taxon>Araneoidea</taxon>
        <taxon>Araneidae</taxon>
        <taxon>Araneus</taxon>
    </lineage>
</organism>
<name>A0A4Y2D6T9_ARAVE</name>
<dbReference type="Proteomes" id="UP000499080">
    <property type="component" value="Unassembled WGS sequence"/>
</dbReference>